<dbReference type="GO" id="GO:0003700">
    <property type="term" value="F:DNA-binding transcription factor activity"/>
    <property type="evidence" value="ECO:0007669"/>
    <property type="project" value="InterPro"/>
</dbReference>
<protein>
    <submittedName>
        <fullName evidence="5">Uncharacterized protein</fullName>
    </submittedName>
</protein>
<feature type="region of interest" description="Disordered" evidence="4">
    <location>
        <begin position="71"/>
        <end position="103"/>
    </location>
</feature>
<evidence type="ECO:0000256" key="4">
    <source>
        <dbReference type="SAM" id="MobiDB-lite"/>
    </source>
</evidence>
<feature type="compositionally biased region" description="Basic residues" evidence="4">
    <location>
        <begin position="26"/>
        <end position="37"/>
    </location>
</feature>
<keyword evidence="6" id="KW-1185">Reference proteome</keyword>
<sequence length="379" mass="41533">MCSNTGSASSAGVSGSGGGDDNATHILKKPKRQRVPKRGPGVAELEKILREQENKVIHPDKGNSIVQFVSDHHNSNNHFSPPPPPQKTVLHGNKSTSSGRGSNGVRIAGSGIILPEEALLPTVWNSCESSIYEEASKIPAGYPISTSSFVHGSDQMHMLQEKHSHYHQYSSPTINLFPQSGSSSSENQSAGFYVHVEPPSNQRSSSHHNHYCSSLILPEEEKMAGTKRPRTFSTGSAPAPIFHCQASSPFTTAMHTLTPSFPNHTTSSVLNLQQDETLSRRDYGAMNGNFLLFGSPATPSSFMMTQNSQQDLSKYHSLPFQSCVTKESGMEGSDSDSHQKKKPFYSFLIPEEQLREEETTLSLNNEKPRRETIDLNLKL</sequence>
<dbReference type="EMBL" id="JBCGBO010000002">
    <property type="protein sequence ID" value="KAK9223906.1"/>
    <property type="molecule type" value="Genomic_DNA"/>
</dbReference>
<dbReference type="PANTHER" id="PTHR33388">
    <property type="entry name" value="OS01G0212500 PROTEIN"/>
    <property type="match status" value="1"/>
</dbReference>
<evidence type="ECO:0000256" key="1">
    <source>
        <dbReference type="ARBA" id="ARBA00022491"/>
    </source>
</evidence>
<keyword evidence="1" id="KW-0678">Repressor</keyword>
<proteinExistence type="predicted"/>
<feature type="region of interest" description="Disordered" evidence="4">
    <location>
        <begin position="1"/>
        <end position="41"/>
    </location>
</feature>
<dbReference type="Proteomes" id="UP001428341">
    <property type="component" value="Unassembled WGS sequence"/>
</dbReference>
<keyword evidence="3" id="KW-0804">Transcription</keyword>
<name>A0AAP0MV33_9ROSI</name>
<reference evidence="5 6" key="1">
    <citation type="submission" date="2024-05" db="EMBL/GenBank/DDBJ databases">
        <title>Haplotype-resolved chromosome-level genome assembly of Huyou (Citrus changshanensis).</title>
        <authorList>
            <person name="Miao C."/>
            <person name="Chen W."/>
            <person name="Wu Y."/>
            <person name="Wang L."/>
            <person name="Zhao S."/>
            <person name="Grierson D."/>
            <person name="Xu C."/>
            <person name="Chen K."/>
        </authorList>
    </citation>
    <scope>NUCLEOTIDE SEQUENCE [LARGE SCALE GENOMIC DNA]</scope>
    <source>
        <strain evidence="5">01-14</strain>
        <tissue evidence="5">Leaf</tissue>
    </source>
</reference>
<comment type="caution">
    <text evidence="5">The sequence shown here is derived from an EMBL/GenBank/DDBJ whole genome shotgun (WGS) entry which is preliminary data.</text>
</comment>
<accession>A0AAP0MV33</accession>
<dbReference type="AlphaFoldDB" id="A0AAP0MV33"/>
<keyword evidence="2" id="KW-0805">Transcription regulation</keyword>
<feature type="region of interest" description="Disordered" evidence="4">
    <location>
        <begin position="356"/>
        <end position="379"/>
    </location>
</feature>
<gene>
    <name evidence="5" type="ORF">WN944_012355</name>
</gene>
<dbReference type="InterPro" id="IPR040356">
    <property type="entry name" value="SPEAR"/>
</dbReference>
<evidence type="ECO:0000256" key="3">
    <source>
        <dbReference type="ARBA" id="ARBA00023163"/>
    </source>
</evidence>
<evidence type="ECO:0000313" key="6">
    <source>
        <dbReference type="Proteomes" id="UP001428341"/>
    </source>
</evidence>
<dbReference type="PANTHER" id="PTHR33388:SF19">
    <property type="entry name" value="SPOROCYTELESS-LIKE EAR-CONTAINING PROTEIN"/>
    <property type="match status" value="1"/>
</dbReference>
<organism evidence="5 6">
    <name type="scientific">Citrus x changshan-huyou</name>
    <dbReference type="NCBI Taxonomy" id="2935761"/>
    <lineage>
        <taxon>Eukaryota</taxon>
        <taxon>Viridiplantae</taxon>
        <taxon>Streptophyta</taxon>
        <taxon>Embryophyta</taxon>
        <taxon>Tracheophyta</taxon>
        <taxon>Spermatophyta</taxon>
        <taxon>Magnoliopsida</taxon>
        <taxon>eudicotyledons</taxon>
        <taxon>Gunneridae</taxon>
        <taxon>Pentapetalae</taxon>
        <taxon>rosids</taxon>
        <taxon>malvids</taxon>
        <taxon>Sapindales</taxon>
        <taxon>Rutaceae</taxon>
        <taxon>Aurantioideae</taxon>
        <taxon>Citrus</taxon>
    </lineage>
</organism>
<evidence type="ECO:0000256" key="2">
    <source>
        <dbReference type="ARBA" id="ARBA00023015"/>
    </source>
</evidence>
<feature type="compositionally biased region" description="Low complexity" evidence="4">
    <location>
        <begin position="1"/>
        <end position="13"/>
    </location>
</feature>
<evidence type="ECO:0000313" key="5">
    <source>
        <dbReference type="EMBL" id="KAK9223906.1"/>
    </source>
</evidence>